<dbReference type="InterPro" id="IPR040362">
    <property type="entry name" value="RELCH"/>
</dbReference>
<sequence>MEQVREAALRGLITLLGPNRLSFSRHYYVMLEELLVQLVRDGVEGISQAAIASLLPSLQAWAASGGEEDLLISSLLPRVISDVGRHVRQGAAAATPPQLPAQAGNTPAFQGSSLQYTRTPEGAGAPGSANQPSPTARGSLTPPGLMPRSSFGLASMHHSAASFNAKRFACFDYQAAHQLLEVYCILQATLRECALRKCPASVVDAATSKSTAAATGDEGCQQQEDQGAGAVVGGGAHDGDTEQDEGGGRDCGQEETKDSPQLPVVASAGEQEDIGDRQYLQRSNTGVQLAQPSSAARHQRSFSVDAPGSPHQRSVQQKRQPELSACRSMDGLSSRAALAVEAASAWPSAAEQGAGVADALELVMSGVCSLDDLLVVWLRLGESHIQEAAQDVRPSSQDTAVACRERMLPLLLGSVLPACGEGKLSSWLVFVSNNASHPTNRWLGHSLQVSPW</sequence>
<evidence type="ECO:0000313" key="2">
    <source>
        <dbReference type="EMBL" id="KAF5829664.1"/>
    </source>
</evidence>
<reference evidence="2" key="1">
    <citation type="submission" date="2017-08" db="EMBL/GenBank/DDBJ databases">
        <authorList>
            <person name="Polle J.E."/>
            <person name="Barry K."/>
            <person name="Cushman J."/>
            <person name="Schmutz J."/>
            <person name="Tran D."/>
            <person name="Hathwaick L.T."/>
            <person name="Yim W.C."/>
            <person name="Jenkins J."/>
            <person name="Mckie-Krisberg Z.M."/>
            <person name="Prochnik S."/>
            <person name="Lindquist E."/>
            <person name="Dockter R.B."/>
            <person name="Adam C."/>
            <person name="Molina H."/>
            <person name="Bunkerborg J."/>
            <person name="Jin E."/>
            <person name="Buchheim M."/>
            <person name="Magnuson J."/>
        </authorList>
    </citation>
    <scope>NUCLEOTIDE SEQUENCE</scope>
    <source>
        <strain evidence="2">CCAP 19/18</strain>
    </source>
</reference>
<feature type="region of interest" description="Disordered" evidence="1">
    <location>
        <begin position="91"/>
        <end position="146"/>
    </location>
</feature>
<dbReference type="Proteomes" id="UP000815325">
    <property type="component" value="Unassembled WGS sequence"/>
</dbReference>
<name>A0ABQ7G4Y6_DUNSA</name>
<dbReference type="PANTHER" id="PTHR32059:SF0">
    <property type="entry name" value="RAB11-BINDING PROTEIN RELCH"/>
    <property type="match status" value="1"/>
</dbReference>
<evidence type="ECO:0000313" key="3">
    <source>
        <dbReference type="Proteomes" id="UP000815325"/>
    </source>
</evidence>
<dbReference type="EMBL" id="MU070128">
    <property type="protein sequence ID" value="KAF5829664.1"/>
    <property type="molecule type" value="Genomic_DNA"/>
</dbReference>
<feature type="compositionally biased region" description="Polar residues" evidence="1">
    <location>
        <begin position="280"/>
        <end position="296"/>
    </location>
</feature>
<dbReference type="PANTHER" id="PTHR32059">
    <property type="entry name" value="RAB11-BINDING PROTEIN RELCH"/>
    <property type="match status" value="1"/>
</dbReference>
<keyword evidence="3" id="KW-1185">Reference proteome</keyword>
<feature type="compositionally biased region" description="Polar residues" evidence="1">
    <location>
        <begin position="128"/>
        <end position="138"/>
    </location>
</feature>
<feature type="region of interest" description="Disordered" evidence="1">
    <location>
        <begin position="212"/>
        <end position="321"/>
    </location>
</feature>
<protein>
    <submittedName>
        <fullName evidence="2">Uncharacterized protein</fullName>
    </submittedName>
</protein>
<organism evidence="2 3">
    <name type="scientific">Dunaliella salina</name>
    <name type="common">Green alga</name>
    <name type="synonym">Protococcus salinus</name>
    <dbReference type="NCBI Taxonomy" id="3046"/>
    <lineage>
        <taxon>Eukaryota</taxon>
        <taxon>Viridiplantae</taxon>
        <taxon>Chlorophyta</taxon>
        <taxon>core chlorophytes</taxon>
        <taxon>Chlorophyceae</taxon>
        <taxon>CS clade</taxon>
        <taxon>Chlamydomonadales</taxon>
        <taxon>Dunaliellaceae</taxon>
        <taxon>Dunaliella</taxon>
    </lineage>
</organism>
<feature type="compositionally biased region" description="Basic and acidic residues" evidence="1">
    <location>
        <begin position="246"/>
        <end position="258"/>
    </location>
</feature>
<accession>A0ABQ7G4Y6</accession>
<feature type="compositionally biased region" description="Polar residues" evidence="1">
    <location>
        <begin position="104"/>
        <end position="118"/>
    </location>
</feature>
<comment type="caution">
    <text evidence="2">The sequence shown here is derived from an EMBL/GenBank/DDBJ whole genome shotgun (WGS) entry which is preliminary data.</text>
</comment>
<feature type="compositionally biased region" description="Low complexity" evidence="1">
    <location>
        <begin position="212"/>
        <end position="229"/>
    </location>
</feature>
<evidence type="ECO:0000256" key="1">
    <source>
        <dbReference type="SAM" id="MobiDB-lite"/>
    </source>
</evidence>
<gene>
    <name evidence="2" type="ORF">DUNSADRAFT_15663</name>
</gene>
<proteinExistence type="predicted"/>
<feature type="compositionally biased region" description="Low complexity" evidence="1">
    <location>
        <begin position="91"/>
        <end position="103"/>
    </location>
</feature>